<dbReference type="Proteomes" id="UP000317730">
    <property type="component" value="Unassembled WGS sequence"/>
</dbReference>
<dbReference type="GO" id="GO:0006950">
    <property type="term" value="P:response to stress"/>
    <property type="evidence" value="ECO:0007669"/>
    <property type="project" value="TreeGrafter"/>
</dbReference>
<dbReference type="PANTHER" id="PTHR33164">
    <property type="entry name" value="TRANSCRIPTIONAL REGULATOR, MARR FAMILY"/>
    <property type="match status" value="1"/>
</dbReference>
<organism evidence="2 3">
    <name type="scientific">Acetobacter peroxydans</name>
    <dbReference type="NCBI Taxonomy" id="104098"/>
    <lineage>
        <taxon>Bacteria</taxon>
        <taxon>Pseudomonadati</taxon>
        <taxon>Pseudomonadota</taxon>
        <taxon>Alphaproteobacteria</taxon>
        <taxon>Acetobacterales</taxon>
        <taxon>Acetobacteraceae</taxon>
        <taxon>Acetobacter</taxon>
    </lineage>
</organism>
<gene>
    <name evidence="2" type="ORF">APE01nite_06560</name>
</gene>
<dbReference type="EMBL" id="BJMV01000002">
    <property type="protein sequence ID" value="GEB84859.1"/>
    <property type="molecule type" value="Genomic_DNA"/>
</dbReference>
<keyword evidence="3" id="KW-1185">Reference proteome</keyword>
<dbReference type="InterPro" id="IPR039422">
    <property type="entry name" value="MarR/SlyA-like"/>
</dbReference>
<feature type="domain" description="HTH marR-type" evidence="1">
    <location>
        <begin position="21"/>
        <end position="154"/>
    </location>
</feature>
<dbReference type="Pfam" id="PF12802">
    <property type="entry name" value="MarR_2"/>
    <property type="match status" value="1"/>
</dbReference>
<dbReference type="InterPro" id="IPR036388">
    <property type="entry name" value="WH-like_DNA-bd_sf"/>
</dbReference>
<dbReference type="PROSITE" id="PS50995">
    <property type="entry name" value="HTH_MARR_2"/>
    <property type="match status" value="1"/>
</dbReference>
<comment type="caution">
    <text evidence="2">The sequence shown here is derived from an EMBL/GenBank/DDBJ whole genome shotgun (WGS) entry which is preliminary data.</text>
</comment>
<reference evidence="2 3" key="1">
    <citation type="submission" date="2019-06" db="EMBL/GenBank/DDBJ databases">
        <title>Whole genome shotgun sequence of Acetobacter peroxydans NBRC 13755.</title>
        <authorList>
            <person name="Hosoyama A."/>
            <person name="Uohara A."/>
            <person name="Ohji S."/>
            <person name="Ichikawa N."/>
        </authorList>
    </citation>
    <scope>NUCLEOTIDE SEQUENCE [LARGE SCALE GENOMIC DNA]</scope>
    <source>
        <strain evidence="2 3">NBRC 13755</strain>
    </source>
</reference>
<protein>
    <submittedName>
        <fullName evidence="2">MarR family transcriptional regulator</fullName>
    </submittedName>
</protein>
<sequence length="175" mass="19352">MAALTSRAAAGADLLFLRDERLRFAQALMFLAQRDMAEAVAPMLEEDGLGPAQYRVMQVLAFSPGIPVSRLQDILGVTKQSLGRTLHELEERQYLEIRRGREDRRLRLLFLTTAGQDAEARLFAVVRQRLMAAYREAGGAAVEGFGRVMRGMLSEHSRSVLVDEGSIDAGRPHGA</sequence>
<name>A0A4Y3TTR8_9PROT</name>
<dbReference type="InterPro" id="IPR000835">
    <property type="entry name" value="HTH_MarR-typ"/>
</dbReference>
<dbReference type="RefSeq" id="WP_141374784.1">
    <property type="nucleotide sequence ID" value="NZ_BAPL01000030.1"/>
</dbReference>
<dbReference type="OrthoDB" id="9799368at2"/>
<evidence type="ECO:0000313" key="3">
    <source>
        <dbReference type="Proteomes" id="UP000317730"/>
    </source>
</evidence>
<dbReference type="PANTHER" id="PTHR33164:SF44">
    <property type="entry name" value="TRANSCRIPTIONAL REGULATORY PROTEIN"/>
    <property type="match status" value="1"/>
</dbReference>
<proteinExistence type="predicted"/>
<dbReference type="InterPro" id="IPR036390">
    <property type="entry name" value="WH_DNA-bd_sf"/>
</dbReference>
<dbReference type="Gene3D" id="1.10.10.10">
    <property type="entry name" value="Winged helix-like DNA-binding domain superfamily/Winged helix DNA-binding domain"/>
    <property type="match status" value="1"/>
</dbReference>
<dbReference type="SUPFAM" id="SSF46785">
    <property type="entry name" value="Winged helix' DNA-binding domain"/>
    <property type="match status" value="1"/>
</dbReference>
<dbReference type="AlphaFoldDB" id="A0A4Y3TTR8"/>
<dbReference type="GO" id="GO:0003700">
    <property type="term" value="F:DNA-binding transcription factor activity"/>
    <property type="evidence" value="ECO:0007669"/>
    <property type="project" value="InterPro"/>
</dbReference>
<accession>A0A4Y3TTR8</accession>
<dbReference type="SMART" id="SM00347">
    <property type="entry name" value="HTH_MARR"/>
    <property type="match status" value="1"/>
</dbReference>
<evidence type="ECO:0000313" key="2">
    <source>
        <dbReference type="EMBL" id="GEB84859.1"/>
    </source>
</evidence>
<evidence type="ECO:0000259" key="1">
    <source>
        <dbReference type="PROSITE" id="PS50995"/>
    </source>
</evidence>